<organism evidence="2 3">
    <name type="scientific">Streptomyces prunicolor</name>
    <dbReference type="NCBI Taxonomy" id="67348"/>
    <lineage>
        <taxon>Bacteria</taxon>
        <taxon>Bacillati</taxon>
        <taxon>Actinomycetota</taxon>
        <taxon>Actinomycetes</taxon>
        <taxon>Kitasatosporales</taxon>
        <taxon>Streptomycetaceae</taxon>
        <taxon>Streptomyces</taxon>
    </lineage>
</organism>
<keyword evidence="3" id="KW-1185">Reference proteome</keyword>
<evidence type="ECO:0000259" key="1">
    <source>
        <dbReference type="Pfam" id="PF21806"/>
    </source>
</evidence>
<accession>A0ABU4FFN7</accession>
<dbReference type="Pfam" id="PF21806">
    <property type="entry name" value="DUF6879"/>
    <property type="match status" value="1"/>
</dbReference>
<name>A0ABU4FFN7_9ACTN</name>
<dbReference type="RefSeq" id="WP_317773339.1">
    <property type="nucleotide sequence ID" value="NZ_JAWMAJ010000093.1"/>
</dbReference>
<evidence type="ECO:0000313" key="3">
    <source>
        <dbReference type="Proteomes" id="UP001187346"/>
    </source>
</evidence>
<dbReference type="Proteomes" id="UP001187346">
    <property type="component" value="Unassembled WGS sequence"/>
</dbReference>
<proteinExistence type="predicted"/>
<gene>
    <name evidence="2" type="ORF">R5A26_26040</name>
</gene>
<protein>
    <recommendedName>
        <fullName evidence="1">DUF6879 domain-containing protein</fullName>
    </recommendedName>
</protein>
<reference evidence="2 3" key="1">
    <citation type="submission" date="2023-10" db="EMBL/GenBank/DDBJ databases">
        <title>Characterization of rhizosphere-enriched actinobacteria from wheat plants lab-grown on chernevaya soil.</title>
        <authorList>
            <person name="Tikhonova E.N."/>
            <person name="Konopkin A."/>
            <person name="Kravchenko I.K."/>
        </authorList>
    </citation>
    <scope>NUCLEOTIDE SEQUENCE [LARGE SCALE GENOMIC DNA]</scope>
    <source>
        <strain evidence="2 3">RR29</strain>
    </source>
</reference>
<dbReference type="InterPro" id="IPR049244">
    <property type="entry name" value="DUF6879"/>
</dbReference>
<sequence length="175" mass="19679">MSSIVPTIAELMDGCTRSAVHLEMRDHYGVAAEADDFRTWLETGRLDTDPGSPDWAPWVDLVSRAVARGVVVRRARIVSEPVSDYIRYEHASTGVNVHAGEQVRWLPRRRASDVALPGNDFWLFDDQVIRWGYFSGDGAMIGHEISEDPAAAKLCTESFEAVWTRAIPHDQYQIH</sequence>
<evidence type="ECO:0000313" key="2">
    <source>
        <dbReference type="EMBL" id="MDV7219402.1"/>
    </source>
</evidence>
<dbReference type="EMBL" id="JAWMAJ010000093">
    <property type="protein sequence ID" value="MDV7219402.1"/>
    <property type="molecule type" value="Genomic_DNA"/>
</dbReference>
<comment type="caution">
    <text evidence="2">The sequence shown here is derived from an EMBL/GenBank/DDBJ whole genome shotgun (WGS) entry which is preliminary data.</text>
</comment>
<feature type="domain" description="DUF6879" evidence="1">
    <location>
        <begin position="8"/>
        <end position="172"/>
    </location>
</feature>